<gene>
    <name evidence="1" type="ORF">HJG63_008670</name>
</gene>
<evidence type="ECO:0000313" key="2">
    <source>
        <dbReference type="Proteomes" id="UP000593571"/>
    </source>
</evidence>
<name>A0A7J8DIZ2_ROUAE</name>
<dbReference type="Proteomes" id="UP000593571">
    <property type="component" value="Unassembled WGS sequence"/>
</dbReference>
<evidence type="ECO:0000313" key="1">
    <source>
        <dbReference type="EMBL" id="KAF6422882.1"/>
    </source>
</evidence>
<dbReference type="AlphaFoldDB" id="A0A7J8DIZ2"/>
<dbReference type="EMBL" id="JACASE010000012">
    <property type="protein sequence ID" value="KAF6422882.1"/>
    <property type="molecule type" value="Genomic_DNA"/>
</dbReference>
<accession>A0A7J8DIZ2</accession>
<keyword evidence="2" id="KW-1185">Reference proteome</keyword>
<proteinExistence type="predicted"/>
<reference evidence="1 2" key="1">
    <citation type="journal article" date="2020" name="Nature">
        <title>Six reference-quality genomes reveal evolution of bat adaptations.</title>
        <authorList>
            <person name="Jebb D."/>
            <person name="Huang Z."/>
            <person name="Pippel M."/>
            <person name="Hughes G.M."/>
            <person name="Lavrichenko K."/>
            <person name="Devanna P."/>
            <person name="Winkler S."/>
            <person name="Jermiin L.S."/>
            <person name="Skirmuntt E.C."/>
            <person name="Katzourakis A."/>
            <person name="Burkitt-Gray L."/>
            <person name="Ray D.A."/>
            <person name="Sullivan K.A.M."/>
            <person name="Roscito J.G."/>
            <person name="Kirilenko B.M."/>
            <person name="Davalos L.M."/>
            <person name="Corthals A.P."/>
            <person name="Power M.L."/>
            <person name="Jones G."/>
            <person name="Ransome R.D."/>
            <person name="Dechmann D.K.N."/>
            <person name="Locatelli A.G."/>
            <person name="Puechmaille S.J."/>
            <person name="Fedrigo O."/>
            <person name="Jarvis E.D."/>
            <person name="Hiller M."/>
            <person name="Vernes S.C."/>
            <person name="Myers E.W."/>
            <person name="Teeling E.C."/>
        </authorList>
    </citation>
    <scope>NUCLEOTIDE SEQUENCE [LARGE SCALE GENOMIC DNA]</scope>
    <source>
        <strain evidence="1">MRouAeg1</strain>
        <tissue evidence="1">Muscle</tissue>
    </source>
</reference>
<comment type="caution">
    <text evidence="1">The sequence shown here is derived from an EMBL/GenBank/DDBJ whole genome shotgun (WGS) entry which is preliminary data.</text>
</comment>
<protein>
    <submittedName>
        <fullName evidence="1">Uncharacterized protein</fullName>
    </submittedName>
</protein>
<sequence length="177" mass="19922">MANNSNLDGYFLHFCSQSGQMFRLLYDTGERSETISRRKRRQMLKPDFMDISNADRRIRGGMLPARSSAIPRSLNQASGGFCGFLCGGRQVNDAGLREEMREGAKGGNFLLGLDREPLSDPANPFFFFFSKIIKSCGCQPSCCNVWRVCTKVKGIHYYFQRCGGQCCRNKRCVIALS</sequence>
<organism evidence="1 2">
    <name type="scientific">Rousettus aegyptiacus</name>
    <name type="common">Egyptian fruit bat</name>
    <name type="synonym">Pteropus aegyptiacus</name>
    <dbReference type="NCBI Taxonomy" id="9407"/>
    <lineage>
        <taxon>Eukaryota</taxon>
        <taxon>Metazoa</taxon>
        <taxon>Chordata</taxon>
        <taxon>Craniata</taxon>
        <taxon>Vertebrata</taxon>
        <taxon>Euteleostomi</taxon>
        <taxon>Mammalia</taxon>
        <taxon>Eutheria</taxon>
        <taxon>Laurasiatheria</taxon>
        <taxon>Chiroptera</taxon>
        <taxon>Yinpterochiroptera</taxon>
        <taxon>Pteropodoidea</taxon>
        <taxon>Pteropodidae</taxon>
        <taxon>Rousettinae</taxon>
        <taxon>Rousettus</taxon>
    </lineage>
</organism>